<comment type="similarity">
    <text evidence="1">Belongs to the eukaryotic ATPase epsilon family.</text>
</comment>
<name>A0A9W7FQ80_9STRA</name>
<dbReference type="SUPFAM" id="SSF48690">
    <property type="entry name" value="Epsilon subunit of mitochondrial F1F0-ATP synthase"/>
    <property type="match status" value="1"/>
</dbReference>
<keyword evidence="3" id="KW-1185">Reference proteome</keyword>
<dbReference type="GO" id="GO:0046933">
    <property type="term" value="F:proton-transporting ATP synthase activity, rotational mechanism"/>
    <property type="evidence" value="ECO:0007669"/>
    <property type="project" value="InterPro"/>
</dbReference>
<dbReference type="Proteomes" id="UP001165122">
    <property type="component" value="Unassembled WGS sequence"/>
</dbReference>
<evidence type="ECO:0000313" key="3">
    <source>
        <dbReference type="Proteomes" id="UP001165122"/>
    </source>
</evidence>
<reference evidence="3" key="1">
    <citation type="journal article" date="2023" name="Commun. Biol.">
        <title>Genome analysis of Parmales, the sister group of diatoms, reveals the evolutionary specialization of diatoms from phago-mixotrophs to photoautotrophs.</title>
        <authorList>
            <person name="Ban H."/>
            <person name="Sato S."/>
            <person name="Yoshikawa S."/>
            <person name="Yamada K."/>
            <person name="Nakamura Y."/>
            <person name="Ichinomiya M."/>
            <person name="Sato N."/>
            <person name="Blanc-Mathieu R."/>
            <person name="Endo H."/>
            <person name="Kuwata A."/>
            <person name="Ogata H."/>
        </authorList>
    </citation>
    <scope>NUCLEOTIDE SEQUENCE [LARGE SCALE GENOMIC DNA]</scope>
    <source>
        <strain evidence="3">NIES 3700</strain>
    </source>
</reference>
<sequence>MSTPTTFWRLAGMTYMGYVTRATSALRGGLKEPARTKAFAGQSFSYNRSTFADAVQSGKTEITKLATAGK</sequence>
<dbReference type="InterPro" id="IPR036742">
    <property type="entry name" value="ATP_synth_F1_esu_sf_mt"/>
</dbReference>
<evidence type="ECO:0000313" key="2">
    <source>
        <dbReference type="EMBL" id="GMI16046.1"/>
    </source>
</evidence>
<protein>
    <submittedName>
        <fullName evidence="2">Uncharacterized protein</fullName>
    </submittedName>
</protein>
<dbReference type="AlphaFoldDB" id="A0A9W7FQ80"/>
<dbReference type="GO" id="GO:0045259">
    <property type="term" value="C:proton-transporting ATP synthase complex"/>
    <property type="evidence" value="ECO:0007669"/>
    <property type="project" value="InterPro"/>
</dbReference>
<organism evidence="2 3">
    <name type="scientific">Triparma laevis f. longispina</name>
    <dbReference type="NCBI Taxonomy" id="1714387"/>
    <lineage>
        <taxon>Eukaryota</taxon>
        <taxon>Sar</taxon>
        <taxon>Stramenopiles</taxon>
        <taxon>Ochrophyta</taxon>
        <taxon>Bolidophyceae</taxon>
        <taxon>Parmales</taxon>
        <taxon>Triparmaceae</taxon>
        <taxon>Triparma</taxon>
    </lineage>
</organism>
<accession>A0A9W7FQ80</accession>
<dbReference type="Gene3D" id="1.10.1620.20">
    <property type="entry name" value="ATP synthase, F1 complex, epsilon subunit superfamily, mitochondrial"/>
    <property type="match status" value="1"/>
</dbReference>
<dbReference type="GO" id="GO:0005743">
    <property type="term" value="C:mitochondrial inner membrane"/>
    <property type="evidence" value="ECO:0007669"/>
    <property type="project" value="InterPro"/>
</dbReference>
<dbReference type="Pfam" id="PF04627">
    <property type="entry name" value="ATP-synt_Eps"/>
    <property type="match status" value="1"/>
</dbReference>
<gene>
    <name evidence="2" type="ORF">TrLO_g1420</name>
</gene>
<evidence type="ECO:0000256" key="1">
    <source>
        <dbReference type="ARBA" id="ARBA00009502"/>
    </source>
</evidence>
<dbReference type="OrthoDB" id="269124at2759"/>
<proteinExistence type="inferred from homology"/>
<dbReference type="EMBL" id="BRXW01000242">
    <property type="protein sequence ID" value="GMI16046.1"/>
    <property type="molecule type" value="Genomic_DNA"/>
</dbReference>
<dbReference type="CDD" id="cd12153">
    <property type="entry name" value="F1-ATPase_epsilon"/>
    <property type="match status" value="1"/>
</dbReference>
<dbReference type="InterPro" id="IPR006721">
    <property type="entry name" value="ATP_synth_F1_esu_mt"/>
</dbReference>
<comment type="caution">
    <text evidence="2">The sequence shown here is derived from an EMBL/GenBank/DDBJ whole genome shotgun (WGS) entry which is preliminary data.</text>
</comment>